<accession>A0A8S1LHF8</accession>
<feature type="region of interest" description="Disordered" evidence="1">
    <location>
        <begin position="85"/>
        <end position="111"/>
    </location>
</feature>
<feature type="compositionally biased region" description="Polar residues" evidence="1">
    <location>
        <begin position="89"/>
        <end position="105"/>
    </location>
</feature>
<evidence type="ECO:0000256" key="1">
    <source>
        <dbReference type="SAM" id="MobiDB-lite"/>
    </source>
</evidence>
<dbReference type="OrthoDB" id="288893at2759"/>
<organism evidence="2 3">
    <name type="scientific">Paramecium sonneborni</name>
    <dbReference type="NCBI Taxonomy" id="65129"/>
    <lineage>
        <taxon>Eukaryota</taxon>
        <taxon>Sar</taxon>
        <taxon>Alveolata</taxon>
        <taxon>Ciliophora</taxon>
        <taxon>Intramacronucleata</taxon>
        <taxon>Oligohymenophorea</taxon>
        <taxon>Peniculida</taxon>
        <taxon>Parameciidae</taxon>
        <taxon>Paramecium</taxon>
    </lineage>
</organism>
<evidence type="ECO:0000313" key="2">
    <source>
        <dbReference type="EMBL" id="CAD8062314.1"/>
    </source>
</evidence>
<reference evidence="2" key="1">
    <citation type="submission" date="2021-01" db="EMBL/GenBank/DDBJ databases">
        <authorList>
            <consortium name="Genoscope - CEA"/>
            <person name="William W."/>
        </authorList>
    </citation>
    <scope>NUCLEOTIDE SEQUENCE</scope>
</reference>
<protein>
    <submittedName>
        <fullName evidence="2">Uncharacterized protein</fullName>
    </submittedName>
</protein>
<proteinExistence type="predicted"/>
<sequence>MSLHYLITNNNKNMQKQIEFKNFIVKNQAFSIKKRPQKLQIRNTRQITFGSTNDREIHHQKLPSLSPYDVNYQQVDKHQRIVQIKQDRQSSQQFTQESTPTPSSRNETDIRQRKRSLNLNEIKVRIPKINLKMPSNYFDFEIQQPMSSKQVYHLFDILKEKYQIKITKEV</sequence>
<keyword evidence="3" id="KW-1185">Reference proteome</keyword>
<dbReference type="EMBL" id="CAJJDN010000016">
    <property type="protein sequence ID" value="CAD8062314.1"/>
    <property type="molecule type" value="Genomic_DNA"/>
</dbReference>
<comment type="caution">
    <text evidence="2">The sequence shown here is derived from an EMBL/GenBank/DDBJ whole genome shotgun (WGS) entry which is preliminary data.</text>
</comment>
<evidence type="ECO:0000313" key="3">
    <source>
        <dbReference type="Proteomes" id="UP000692954"/>
    </source>
</evidence>
<dbReference type="AlphaFoldDB" id="A0A8S1LHF8"/>
<name>A0A8S1LHF8_9CILI</name>
<gene>
    <name evidence="2" type="ORF">PSON_ATCC_30995.1.T0160280</name>
</gene>
<dbReference type="Proteomes" id="UP000692954">
    <property type="component" value="Unassembled WGS sequence"/>
</dbReference>